<evidence type="ECO:0000256" key="2">
    <source>
        <dbReference type="ARBA" id="ARBA00022605"/>
    </source>
</evidence>
<dbReference type="AlphaFoldDB" id="A0A8J3ITH0"/>
<dbReference type="GO" id="GO:0051287">
    <property type="term" value="F:NAD binding"/>
    <property type="evidence" value="ECO:0007669"/>
    <property type="project" value="InterPro"/>
</dbReference>
<keyword evidence="4" id="KW-0520">NAD</keyword>
<reference evidence="8" key="1">
    <citation type="submission" date="2021-01" db="EMBL/GenBank/DDBJ databases">
        <title>Whole genome shotgun sequence of Actinocatenispora rupis NBRC 107355.</title>
        <authorList>
            <person name="Komaki H."/>
            <person name="Tamura T."/>
        </authorList>
    </citation>
    <scope>NUCLEOTIDE SEQUENCE</scope>
    <source>
        <strain evidence="8">NBRC 107355</strain>
    </source>
</reference>
<dbReference type="InterPro" id="IPR050857">
    <property type="entry name" value="D-2-hydroxyacid_DH"/>
</dbReference>
<evidence type="ECO:0000256" key="1">
    <source>
        <dbReference type="ARBA" id="ARBA00005854"/>
    </source>
</evidence>
<evidence type="ECO:0000256" key="4">
    <source>
        <dbReference type="ARBA" id="ARBA00023027"/>
    </source>
</evidence>
<keyword evidence="2" id="KW-0028">Amino-acid biosynthesis</keyword>
<evidence type="ECO:0000256" key="3">
    <source>
        <dbReference type="ARBA" id="ARBA00023002"/>
    </source>
</evidence>
<evidence type="ECO:0000259" key="7">
    <source>
        <dbReference type="Pfam" id="PF02826"/>
    </source>
</evidence>
<dbReference type="Pfam" id="PF02826">
    <property type="entry name" value="2-Hacid_dh_C"/>
    <property type="match status" value="1"/>
</dbReference>
<feature type="domain" description="D-isomer specific 2-hydroxyacid dehydrogenase NAD-binding" evidence="7">
    <location>
        <begin position="114"/>
        <end position="288"/>
    </location>
</feature>
<keyword evidence="9" id="KW-1185">Reference proteome</keyword>
<dbReference type="FunFam" id="3.40.50.720:FF:000203">
    <property type="entry name" value="D-3-phosphoglycerate dehydrogenase (SerA)"/>
    <property type="match status" value="1"/>
</dbReference>
<dbReference type="CDD" id="cd12169">
    <property type="entry name" value="PGDH_like_1"/>
    <property type="match status" value="1"/>
</dbReference>
<name>A0A8J3ITH0_9ACTN</name>
<dbReference type="SUPFAM" id="SSF51735">
    <property type="entry name" value="NAD(P)-binding Rossmann-fold domains"/>
    <property type="match status" value="1"/>
</dbReference>
<dbReference type="GO" id="GO:0016616">
    <property type="term" value="F:oxidoreductase activity, acting on the CH-OH group of donors, NAD or NADP as acceptor"/>
    <property type="evidence" value="ECO:0007669"/>
    <property type="project" value="InterPro"/>
</dbReference>
<dbReference type="InterPro" id="IPR029753">
    <property type="entry name" value="D-isomer_DH_CS"/>
</dbReference>
<feature type="domain" description="D-isomer specific 2-hydroxyacid dehydrogenase catalytic" evidence="6">
    <location>
        <begin position="25"/>
        <end position="315"/>
    </location>
</feature>
<dbReference type="InterPro" id="IPR006140">
    <property type="entry name" value="D-isomer_DH_NAD-bd"/>
</dbReference>
<evidence type="ECO:0000313" key="8">
    <source>
        <dbReference type="EMBL" id="GID09626.1"/>
    </source>
</evidence>
<accession>A0A8J3ITH0</accession>
<dbReference type="PANTHER" id="PTHR42789">
    <property type="entry name" value="D-ISOMER SPECIFIC 2-HYDROXYACID DEHYDROGENASE FAMILY PROTEIN (AFU_ORTHOLOGUE AFUA_6G10090)"/>
    <property type="match status" value="1"/>
</dbReference>
<protein>
    <submittedName>
        <fullName evidence="8">2-hydroxyacid dehydrogenase</fullName>
    </submittedName>
</protein>
<dbReference type="SUPFAM" id="SSF52283">
    <property type="entry name" value="Formate/glycerate dehydrogenase catalytic domain-like"/>
    <property type="match status" value="1"/>
</dbReference>
<dbReference type="RefSeq" id="WP_239076322.1">
    <property type="nucleotide sequence ID" value="NZ_BAAAZM010000010.1"/>
</dbReference>
<dbReference type="GO" id="GO:0008652">
    <property type="term" value="P:amino acid biosynthetic process"/>
    <property type="evidence" value="ECO:0007669"/>
    <property type="project" value="UniProtKB-KW"/>
</dbReference>
<dbReference type="EMBL" id="BOMB01000001">
    <property type="protein sequence ID" value="GID09626.1"/>
    <property type="molecule type" value="Genomic_DNA"/>
</dbReference>
<dbReference type="Proteomes" id="UP000612808">
    <property type="component" value="Unassembled WGS sequence"/>
</dbReference>
<dbReference type="Gene3D" id="3.40.50.720">
    <property type="entry name" value="NAD(P)-binding Rossmann-like Domain"/>
    <property type="match status" value="2"/>
</dbReference>
<evidence type="ECO:0000256" key="5">
    <source>
        <dbReference type="RuleBase" id="RU003719"/>
    </source>
</evidence>
<dbReference type="PROSITE" id="PS00671">
    <property type="entry name" value="D_2_HYDROXYACID_DH_3"/>
    <property type="match status" value="1"/>
</dbReference>
<dbReference type="InterPro" id="IPR029752">
    <property type="entry name" value="D-isomer_DH_CS1"/>
</dbReference>
<evidence type="ECO:0000259" key="6">
    <source>
        <dbReference type="Pfam" id="PF00389"/>
    </source>
</evidence>
<comment type="caution">
    <text evidence="8">The sequence shown here is derived from an EMBL/GenBank/DDBJ whole genome shotgun (WGS) entry which is preliminary data.</text>
</comment>
<dbReference type="Pfam" id="PF00389">
    <property type="entry name" value="2-Hacid_dh"/>
    <property type="match status" value="1"/>
</dbReference>
<dbReference type="InterPro" id="IPR006139">
    <property type="entry name" value="D-isomer_2_OHA_DH_cat_dom"/>
</dbReference>
<proteinExistence type="inferred from homology"/>
<comment type="similarity">
    <text evidence="1 5">Belongs to the D-isomer specific 2-hydroxyacid dehydrogenase family.</text>
</comment>
<gene>
    <name evidence="8" type="ORF">Aru02nite_05150</name>
</gene>
<dbReference type="InterPro" id="IPR036291">
    <property type="entry name" value="NAD(P)-bd_dom_sf"/>
</dbReference>
<keyword evidence="3 5" id="KW-0560">Oxidoreductase</keyword>
<sequence length="319" mass="33824">MTTVRCLLLDDYQDVALTSADWSTLTDRVRVDRLGRPLAPGEVADALRGYQVVVAMRERTPFPAELFAALPDLRLLVTTGMRNASIDLAAAAAHGVTVCGTRGSSGATAELTWALILGLARNLLTEATALRTGGPWQSTVGTDLAGRTLGVLGLGRLGSRVAEIGRAFGMDVLAWSPHLTAERADAAGARLAGSAAELFADSDVVTVHLVLSESTRGLVDETLLRRMRPGAYLVNTSRGPVVDRAALVRALREGRLAGAGLDVYDTEPLPADDELRRLPNVLATPHLGYVTRDTYAAFYGDAVADIAAWLDGTPLRVLT</sequence>
<evidence type="ECO:0000313" key="9">
    <source>
        <dbReference type="Proteomes" id="UP000612808"/>
    </source>
</evidence>
<organism evidence="8 9">
    <name type="scientific">Actinocatenispora rupis</name>
    <dbReference type="NCBI Taxonomy" id="519421"/>
    <lineage>
        <taxon>Bacteria</taxon>
        <taxon>Bacillati</taxon>
        <taxon>Actinomycetota</taxon>
        <taxon>Actinomycetes</taxon>
        <taxon>Micromonosporales</taxon>
        <taxon>Micromonosporaceae</taxon>
        <taxon>Actinocatenispora</taxon>
    </lineage>
</organism>
<dbReference type="PROSITE" id="PS00065">
    <property type="entry name" value="D_2_HYDROXYACID_DH_1"/>
    <property type="match status" value="1"/>
</dbReference>
<dbReference type="PANTHER" id="PTHR42789:SF1">
    <property type="entry name" value="D-ISOMER SPECIFIC 2-HYDROXYACID DEHYDROGENASE FAMILY PROTEIN (AFU_ORTHOLOGUE AFUA_6G10090)"/>
    <property type="match status" value="1"/>
</dbReference>